<evidence type="ECO:0000256" key="1">
    <source>
        <dbReference type="SAM" id="MobiDB-lite"/>
    </source>
</evidence>
<dbReference type="RefSeq" id="WP_092956179.1">
    <property type="nucleotide sequence ID" value="NZ_FOSQ01000001.1"/>
</dbReference>
<sequence>MRLRPALIRLLTVLLLLQWGTAFGHCLRMASPEALLHLEICTPDGIQRLAMPIDQDGTDPVAPSPAHPPAFICPACAGPAAVALPPPAVTLVAPLLLVQAPQPPPPSTPSPAPPPRCQPPPRAPPTS</sequence>
<keyword evidence="3" id="KW-1185">Reference proteome</keyword>
<feature type="region of interest" description="Disordered" evidence="1">
    <location>
        <begin position="99"/>
        <end position="127"/>
    </location>
</feature>
<proteinExistence type="predicted"/>
<dbReference type="EMBL" id="FOSQ01000001">
    <property type="protein sequence ID" value="SFK26731.1"/>
    <property type="molecule type" value="Genomic_DNA"/>
</dbReference>
<dbReference type="Proteomes" id="UP000199473">
    <property type="component" value="Unassembled WGS sequence"/>
</dbReference>
<evidence type="ECO:0000313" key="2">
    <source>
        <dbReference type="EMBL" id="SFK26731.1"/>
    </source>
</evidence>
<gene>
    <name evidence="2" type="ORF">SAMN02745775_101961</name>
</gene>
<reference evidence="2 3" key="1">
    <citation type="submission" date="2016-10" db="EMBL/GenBank/DDBJ databases">
        <authorList>
            <person name="de Groot N.N."/>
        </authorList>
    </citation>
    <scope>NUCLEOTIDE SEQUENCE [LARGE SCALE GENOMIC DNA]</scope>
    <source>
        <strain evidence="2 3">DSM 19981</strain>
    </source>
</reference>
<protein>
    <recommendedName>
        <fullName evidence="4">DUF2946 domain-containing protein</fullName>
    </recommendedName>
</protein>
<dbReference type="AlphaFoldDB" id="A0A1I3Y614"/>
<evidence type="ECO:0000313" key="3">
    <source>
        <dbReference type="Proteomes" id="UP000199473"/>
    </source>
</evidence>
<evidence type="ECO:0008006" key="4">
    <source>
        <dbReference type="Google" id="ProtNLM"/>
    </source>
</evidence>
<dbReference type="STRING" id="1123062.SAMN02745775_101961"/>
<organism evidence="2 3">
    <name type="scientific">Falsiroseomonas stagni DSM 19981</name>
    <dbReference type="NCBI Taxonomy" id="1123062"/>
    <lineage>
        <taxon>Bacteria</taxon>
        <taxon>Pseudomonadati</taxon>
        <taxon>Pseudomonadota</taxon>
        <taxon>Alphaproteobacteria</taxon>
        <taxon>Acetobacterales</taxon>
        <taxon>Roseomonadaceae</taxon>
        <taxon>Falsiroseomonas</taxon>
    </lineage>
</organism>
<dbReference type="Pfam" id="PF11162">
    <property type="entry name" value="DUF2946"/>
    <property type="match status" value="1"/>
</dbReference>
<feature type="compositionally biased region" description="Pro residues" evidence="1">
    <location>
        <begin position="101"/>
        <end position="127"/>
    </location>
</feature>
<name>A0A1I3Y614_9PROT</name>
<accession>A0A1I3Y614</accession>
<dbReference type="InterPro" id="IPR021333">
    <property type="entry name" value="DUF2946"/>
</dbReference>